<feature type="domain" description="Telomerase activating protein Est1-like N-terminal" evidence="1">
    <location>
        <begin position="16"/>
        <end position="134"/>
    </location>
</feature>
<name>A0A8S3JA87_9BILA</name>
<dbReference type="GO" id="GO:0000184">
    <property type="term" value="P:nuclear-transcribed mRNA catabolic process, nonsense-mediated decay"/>
    <property type="evidence" value="ECO:0007669"/>
    <property type="project" value="TreeGrafter"/>
</dbReference>
<dbReference type="EMBL" id="CAJOBI010344059">
    <property type="protein sequence ID" value="CAF5216351.1"/>
    <property type="molecule type" value="Genomic_DNA"/>
</dbReference>
<dbReference type="Gene3D" id="1.25.40.10">
    <property type="entry name" value="Tetratricopeptide repeat domain"/>
    <property type="match status" value="1"/>
</dbReference>
<evidence type="ECO:0000313" key="2">
    <source>
        <dbReference type="EMBL" id="CAF5216351.1"/>
    </source>
</evidence>
<accession>A0A8S3JA87</accession>
<sequence>MCETLLFDDSIDYGLKIIDLLWRKAAYEPIQIFKRYRQDYDESTIVDVQISYRMHLLSVFGFYSNLLIKFVSMIKPYRNMSHFFDFIQLFNENKCIAAVNITTTKVDNLIESLLKLLHKCLVCLGDISRYLSEYDGCIQTAEKYYTMAVLLDPEIGL</sequence>
<dbReference type="GO" id="GO:0070034">
    <property type="term" value="F:telomerase RNA binding"/>
    <property type="evidence" value="ECO:0007669"/>
    <property type="project" value="TreeGrafter"/>
</dbReference>
<comment type="caution">
    <text evidence="2">The sequence shown here is derived from an EMBL/GenBank/DDBJ whole genome shotgun (WGS) entry which is preliminary data.</text>
</comment>
<dbReference type="PANTHER" id="PTHR15696">
    <property type="entry name" value="SMG-7 SUPPRESSOR WITH MORPHOLOGICAL EFFECT ON GENITALIA PROTEIN 7"/>
    <property type="match status" value="1"/>
</dbReference>
<dbReference type="GO" id="GO:0042162">
    <property type="term" value="F:telomeric DNA binding"/>
    <property type="evidence" value="ECO:0007669"/>
    <property type="project" value="TreeGrafter"/>
</dbReference>
<proteinExistence type="predicted"/>
<evidence type="ECO:0000313" key="4">
    <source>
        <dbReference type="Proteomes" id="UP000676336"/>
    </source>
</evidence>
<dbReference type="EMBL" id="CAJOBJ010370161">
    <property type="protein sequence ID" value="CAF5223030.1"/>
    <property type="molecule type" value="Genomic_DNA"/>
</dbReference>
<dbReference type="Proteomes" id="UP000676336">
    <property type="component" value="Unassembled WGS sequence"/>
</dbReference>
<dbReference type="GO" id="GO:0005697">
    <property type="term" value="C:telomerase holoenzyme complex"/>
    <property type="evidence" value="ECO:0007669"/>
    <property type="project" value="TreeGrafter"/>
</dbReference>
<dbReference type="SUPFAM" id="SSF48452">
    <property type="entry name" value="TPR-like"/>
    <property type="match status" value="1"/>
</dbReference>
<gene>
    <name evidence="3" type="ORF">GIL414_LOCUS85375</name>
    <name evidence="2" type="ORF">SMN809_LOCUS79991</name>
</gene>
<dbReference type="Proteomes" id="UP000681720">
    <property type="component" value="Unassembled WGS sequence"/>
</dbReference>
<evidence type="ECO:0000259" key="1">
    <source>
        <dbReference type="Pfam" id="PF10374"/>
    </source>
</evidence>
<dbReference type="PANTHER" id="PTHR15696:SF7">
    <property type="entry name" value="NONSENSE-MEDIATED MRNA DECAY FACTOR"/>
    <property type="match status" value="1"/>
</dbReference>
<evidence type="ECO:0000313" key="3">
    <source>
        <dbReference type="EMBL" id="CAF5223030.1"/>
    </source>
</evidence>
<dbReference type="InterPro" id="IPR045153">
    <property type="entry name" value="Est1/Ebs1-like"/>
</dbReference>
<reference evidence="2" key="1">
    <citation type="submission" date="2021-02" db="EMBL/GenBank/DDBJ databases">
        <authorList>
            <person name="Nowell W R."/>
        </authorList>
    </citation>
    <scope>NUCLEOTIDE SEQUENCE</scope>
</reference>
<dbReference type="AlphaFoldDB" id="A0A8S3JA87"/>
<protein>
    <recommendedName>
        <fullName evidence="1">Telomerase activating protein Est1-like N-terminal domain-containing protein</fullName>
    </recommendedName>
</protein>
<feature type="non-terminal residue" evidence="2">
    <location>
        <position position="1"/>
    </location>
</feature>
<organism evidence="2 4">
    <name type="scientific">Rotaria magnacalcarata</name>
    <dbReference type="NCBI Taxonomy" id="392030"/>
    <lineage>
        <taxon>Eukaryota</taxon>
        <taxon>Metazoa</taxon>
        <taxon>Spiralia</taxon>
        <taxon>Gnathifera</taxon>
        <taxon>Rotifera</taxon>
        <taxon>Eurotatoria</taxon>
        <taxon>Bdelloidea</taxon>
        <taxon>Philodinida</taxon>
        <taxon>Philodinidae</taxon>
        <taxon>Rotaria</taxon>
    </lineage>
</organism>
<dbReference type="Pfam" id="PF10374">
    <property type="entry name" value="EST1"/>
    <property type="match status" value="1"/>
</dbReference>
<dbReference type="InterPro" id="IPR011990">
    <property type="entry name" value="TPR-like_helical_dom_sf"/>
</dbReference>
<dbReference type="InterPro" id="IPR019458">
    <property type="entry name" value="Est1-like_N"/>
</dbReference>